<evidence type="ECO:0008006" key="4">
    <source>
        <dbReference type="Google" id="ProtNLM"/>
    </source>
</evidence>
<dbReference type="Proteomes" id="UP000177457">
    <property type="component" value="Unassembled WGS sequence"/>
</dbReference>
<organism evidence="2 3">
    <name type="scientific">Candidatus Magasanikbacteria bacterium RIFCSPHIGHO2_02_FULL_51_14</name>
    <dbReference type="NCBI Taxonomy" id="1798683"/>
    <lineage>
        <taxon>Bacteria</taxon>
        <taxon>Candidatus Magasanikiibacteriota</taxon>
    </lineage>
</organism>
<name>A0A1F6MP62_9BACT</name>
<keyword evidence="1" id="KW-0732">Signal</keyword>
<proteinExistence type="predicted"/>
<evidence type="ECO:0000313" key="3">
    <source>
        <dbReference type="Proteomes" id="UP000177457"/>
    </source>
</evidence>
<dbReference type="EMBL" id="MFQE01000026">
    <property type="protein sequence ID" value="OGH73445.1"/>
    <property type="molecule type" value="Genomic_DNA"/>
</dbReference>
<comment type="caution">
    <text evidence="2">The sequence shown here is derived from an EMBL/GenBank/DDBJ whole genome shotgun (WGS) entry which is preliminary data.</text>
</comment>
<accession>A0A1F6MP62</accession>
<reference evidence="2 3" key="1">
    <citation type="journal article" date="2016" name="Nat. Commun.">
        <title>Thousands of microbial genomes shed light on interconnected biogeochemical processes in an aquifer system.</title>
        <authorList>
            <person name="Anantharaman K."/>
            <person name="Brown C.T."/>
            <person name="Hug L.A."/>
            <person name="Sharon I."/>
            <person name="Castelle C.J."/>
            <person name="Probst A.J."/>
            <person name="Thomas B.C."/>
            <person name="Singh A."/>
            <person name="Wilkins M.J."/>
            <person name="Karaoz U."/>
            <person name="Brodie E.L."/>
            <person name="Williams K.H."/>
            <person name="Hubbard S.S."/>
            <person name="Banfield J.F."/>
        </authorList>
    </citation>
    <scope>NUCLEOTIDE SEQUENCE [LARGE SCALE GENOMIC DNA]</scope>
</reference>
<dbReference type="AlphaFoldDB" id="A0A1F6MP62"/>
<protein>
    <recommendedName>
        <fullName evidence="4">Lysozyme inhibitor LprI N-terminal domain-containing protein</fullName>
    </recommendedName>
</protein>
<feature type="chain" id="PRO_5009525651" description="Lysozyme inhibitor LprI N-terminal domain-containing protein" evidence="1">
    <location>
        <begin position="26"/>
        <end position="147"/>
    </location>
</feature>
<evidence type="ECO:0000313" key="2">
    <source>
        <dbReference type="EMBL" id="OGH73445.1"/>
    </source>
</evidence>
<feature type="signal peptide" evidence="1">
    <location>
        <begin position="1"/>
        <end position="25"/>
    </location>
</feature>
<evidence type="ECO:0000256" key="1">
    <source>
        <dbReference type="SAM" id="SignalP"/>
    </source>
</evidence>
<sequence>MTKKIIIPSALAIALALGVLSPALATDTTSTTSTKPGKEKRELDLACMRTAIEKRENTIQTAFGGYSGSITSALTTRKTGLLAAWQIESKKDRVAAYLKTWKTWREARQGAKKTYNTARIDAWKLFKTDRQACGSGATGENPGHDEL</sequence>
<gene>
    <name evidence="2" type="ORF">A3C90_03825</name>
</gene>